<comment type="subcellular location">
    <subcellularLocation>
        <location evidence="1">Membrane</location>
        <topology evidence="1">Single-pass type I membrane protein</topology>
    </subcellularLocation>
</comment>
<dbReference type="Gene3D" id="3.40.50.10140">
    <property type="entry name" value="Toll/interleukin-1 receptor homology (TIR) domain"/>
    <property type="match status" value="1"/>
</dbReference>
<dbReference type="SMART" id="SM00255">
    <property type="entry name" value="TIR"/>
    <property type="match status" value="1"/>
</dbReference>
<organism evidence="16">
    <name type="scientific">Boleophthalmus pectinirostris</name>
    <name type="common">Great blue-spotted mudskipper</name>
    <name type="synonym">Gobius pectinirostris</name>
    <dbReference type="NCBI Taxonomy" id="150288"/>
    <lineage>
        <taxon>Eukaryota</taxon>
        <taxon>Metazoa</taxon>
        <taxon>Chordata</taxon>
        <taxon>Craniata</taxon>
        <taxon>Vertebrata</taxon>
        <taxon>Euteleostomi</taxon>
        <taxon>Actinopterygii</taxon>
        <taxon>Neopterygii</taxon>
        <taxon>Teleostei</taxon>
        <taxon>Neoteleostei</taxon>
        <taxon>Acanthomorphata</taxon>
        <taxon>Gobiaria</taxon>
        <taxon>Gobiiformes</taxon>
        <taxon>Gobioidei</taxon>
        <taxon>Gobiidae</taxon>
        <taxon>Oxudercinae</taxon>
        <taxon>Boleophthalmus</taxon>
    </lineage>
</organism>
<dbReference type="SMART" id="SM00369">
    <property type="entry name" value="LRR_TYP"/>
    <property type="match status" value="13"/>
</dbReference>
<evidence type="ECO:0000256" key="9">
    <source>
        <dbReference type="ARBA" id="ARBA00022989"/>
    </source>
</evidence>
<evidence type="ECO:0000259" key="15">
    <source>
        <dbReference type="PROSITE" id="PS50104"/>
    </source>
</evidence>
<dbReference type="GO" id="GO:0005886">
    <property type="term" value="C:plasma membrane"/>
    <property type="evidence" value="ECO:0007669"/>
    <property type="project" value="TreeGrafter"/>
</dbReference>
<dbReference type="InterPro" id="IPR003591">
    <property type="entry name" value="Leu-rich_rpt_typical-subtyp"/>
</dbReference>
<evidence type="ECO:0000256" key="8">
    <source>
        <dbReference type="ARBA" id="ARBA00022859"/>
    </source>
</evidence>
<dbReference type="EMBL" id="MH744541">
    <property type="protein sequence ID" value="QBP05242.1"/>
    <property type="molecule type" value="mRNA"/>
</dbReference>
<comment type="similarity">
    <text evidence="2">Belongs to the Toll-like receptor family.</text>
</comment>
<dbReference type="GO" id="GO:0038023">
    <property type="term" value="F:signaling receptor activity"/>
    <property type="evidence" value="ECO:0007669"/>
    <property type="project" value="TreeGrafter"/>
</dbReference>
<keyword evidence="11 16" id="KW-0675">Receptor</keyword>
<dbReference type="SMART" id="SM00082">
    <property type="entry name" value="LRRCT"/>
    <property type="match status" value="1"/>
</dbReference>
<evidence type="ECO:0000256" key="10">
    <source>
        <dbReference type="ARBA" id="ARBA00023136"/>
    </source>
</evidence>
<name>A0A482ICC7_BOLPE</name>
<dbReference type="FunFam" id="3.40.50.10140:FF:000001">
    <property type="entry name" value="Toll-like receptor 2"/>
    <property type="match status" value="1"/>
</dbReference>
<gene>
    <name evidence="16" type="primary">TLR22a</name>
</gene>
<protein>
    <submittedName>
        <fullName evidence="16">Toll-like receptor 22a</fullName>
    </submittedName>
</protein>
<evidence type="ECO:0000256" key="3">
    <source>
        <dbReference type="ARBA" id="ARBA00022588"/>
    </source>
</evidence>
<dbReference type="AlphaFoldDB" id="A0A482ICC7"/>
<dbReference type="InterPro" id="IPR001611">
    <property type="entry name" value="Leu-rich_rpt"/>
</dbReference>
<dbReference type="FunFam" id="3.80.10.10:FF:000770">
    <property type="entry name" value="Uncharacterized protein"/>
    <property type="match status" value="1"/>
</dbReference>
<evidence type="ECO:0000256" key="2">
    <source>
        <dbReference type="ARBA" id="ARBA00009634"/>
    </source>
</evidence>
<keyword evidence="7" id="KW-0677">Repeat</keyword>
<dbReference type="GO" id="GO:0002224">
    <property type="term" value="P:toll-like receptor signaling pathway"/>
    <property type="evidence" value="ECO:0007669"/>
    <property type="project" value="TreeGrafter"/>
</dbReference>
<dbReference type="Pfam" id="PF01582">
    <property type="entry name" value="TIR"/>
    <property type="match status" value="1"/>
</dbReference>
<evidence type="ECO:0000256" key="12">
    <source>
        <dbReference type="ARBA" id="ARBA00023180"/>
    </source>
</evidence>
<feature type="transmembrane region" description="Helical" evidence="14">
    <location>
        <begin position="738"/>
        <end position="760"/>
    </location>
</feature>
<evidence type="ECO:0000256" key="7">
    <source>
        <dbReference type="ARBA" id="ARBA00022737"/>
    </source>
</evidence>
<accession>A0A482ICC7</accession>
<dbReference type="PROSITE" id="PS50104">
    <property type="entry name" value="TIR"/>
    <property type="match status" value="1"/>
</dbReference>
<dbReference type="Gene3D" id="3.80.10.10">
    <property type="entry name" value="Ribonuclease Inhibitor"/>
    <property type="match status" value="4"/>
</dbReference>
<keyword evidence="13" id="KW-0395">Inflammatory response</keyword>
<dbReference type="Pfam" id="PF13855">
    <property type="entry name" value="LRR_8"/>
    <property type="match status" value="5"/>
</dbReference>
<keyword evidence="3" id="KW-0399">Innate immunity</keyword>
<keyword evidence="10 14" id="KW-0472">Membrane</keyword>
<evidence type="ECO:0000313" key="16">
    <source>
        <dbReference type="EMBL" id="QBP05242.1"/>
    </source>
</evidence>
<keyword evidence="8" id="KW-0391">Immunity</keyword>
<dbReference type="InterPro" id="IPR035897">
    <property type="entry name" value="Toll_tir_struct_dom_sf"/>
</dbReference>
<reference evidence="16" key="2">
    <citation type="journal article" date="2019" name="Front. Immunol.">
        <title>Paralogues From the Expanded Tlr11 Gene Family in Mudskipper (Boleophthalmus pectinirostris) Are Under Positive Selection and Respond Differently to LPS/Poly(I:C) Challenge.</title>
        <authorList>
            <person name="Qiu H.T."/>
            <person name="Fernandes J.M."/>
            <person name="Hong W.S."/>
            <person name="Wu H.X."/>
            <person name="Zhang Y.T."/>
            <person name="Huang S."/>
            <person name="Liu D.T."/>
            <person name="Yu H."/>
            <person name="Wang Q."/>
            <person name="You X.X."/>
            <person name="Chen S.X."/>
        </authorList>
    </citation>
    <scope>NUCLEOTIDE SEQUENCE</scope>
</reference>
<evidence type="ECO:0000256" key="5">
    <source>
        <dbReference type="ARBA" id="ARBA00022692"/>
    </source>
</evidence>
<keyword evidence="12" id="KW-0325">Glycoprotein</keyword>
<dbReference type="GO" id="GO:0045087">
    <property type="term" value="P:innate immune response"/>
    <property type="evidence" value="ECO:0007669"/>
    <property type="project" value="UniProtKB-KW"/>
</dbReference>
<evidence type="ECO:0000256" key="6">
    <source>
        <dbReference type="ARBA" id="ARBA00022729"/>
    </source>
</evidence>
<sequence>MGHEYQKSLQKIQIFLLLLNIQSFVVQGFALRDCRISLNVSICDSGNLAQVPTDIPPTVRGIDLTGNKISKIQVTNFINFPNVTELKLGNNQISSIEKGAFSHLISLRKLVLNRNKLTTLVNGVFDGLGNLTELLITYNHITIIEPNAFRPLRKLKVLNFSGNKVSTTEQLSLIIKHTPHLNDLTIRSIRMSSFRSSEFANKSTELRLLDISDNPLKFFQITTNAFPNLTWLNIGNPPQKLIMLWDIPDKAMVARVDTLDISRLQVNSSQKMWDLLSTFNTSLTSLRVDSARCNLATLINKSCSIPTVSTLQLRQNNLPHIRSRLFSSCSNITEIDLSICGIKGIANDSFMPLSRLEILRLFRNKLTEVPQAIRTILSLKELDLRNNSIENLGCYDFANLVYLKQLSLQWNKITSLQKCVFQNLPRLQVLELHRNFLAKLNNAFQTSLPSLKVLRLFNNSLATIKKEEFRGLPALENLTLAQNNIHILEKGCFSGLKSLLNLQLDENDIRSDTLDGCFKGLVNLRKLSIGKNRITYTTSSPLKNPPFLYLSSLENLDFRSQHIRGKGALPSNLLEGLTNLTALDFDNINIVDIPEIFFNYTPKLDSLDLSANDLMDFSPYVFAPIRNLTKLRVTSTNLRALDFLINAKLKKLDFLQARKNAFSVITEDIIKAIPSIRYVDFQYNSFTCNCDSMDFINWILTNNHTQVFDAYNFKCYYPPQKKNTKLLDLNVQSCIVDYAFICFVSTTCFNLVFMIIVFIYHFMRFQIAYAYYLLLAWLLNTKHKNRKAPNQYDAFVSYNVHDEAWVYRELVPHLENDQGWKLCLHHRDFAPGRPIVENITDAIYGSRKTLCVISRRYLQSEWCSKEMQVASFRLFDERKDVLILVFLEDIPSAHLTPYHRMRRVLKSQTYLSWPGTGPETQLFWEKLRKALTCTESKAADRLLLTVTDEE</sequence>
<dbReference type="SUPFAM" id="SSF52200">
    <property type="entry name" value="Toll/Interleukin receptor TIR domain"/>
    <property type="match status" value="1"/>
</dbReference>
<dbReference type="PANTHER" id="PTHR24365">
    <property type="entry name" value="TOLL-LIKE RECEPTOR"/>
    <property type="match status" value="1"/>
</dbReference>
<evidence type="ECO:0000256" key="14">
    <source>
        <dbReference type="SAM" id="Phobius"/>
    </source>
</evidence>
<dbReference type="InterPro" id="IPR000483">
    <property type="entry name" value="Cys-rich_flank_reg_C"/>
</dbReference>
<dbReference type="SUPFAM" id="SSF52058">
    <property type="entry name" value="L domain-like"/>
    <property type="match status" value="3"/>
</dbReference>
<dbReference type="InterPro" id="IPR000157">
    <property type="entry name" value="TIR_dom"/>
</dbReference>
<evidence type="ECO:0000256" key="13">
    <source>
        <dbReference type="ARBA" id="ARBA00023198"/>
    </source>
</evidence>
<dbReference type="InterPro" id="IPR032675">
    <property type="entry name" value="LRR_dom_sf"/>
</dbReference>
<keyword evidence="5 14" id="KW-0812">Transmembrane</keyword>
<evidence type="ECO:0000256" key="11">
    <source>
        <dbReference type="ARBA" id="ARBA00023170"/>
    </source>
</evidence>
<dbReference type="PANTHER" id="PTHR24365:SF522">
    <property type="entry name" value="LOW QUALITY PROTEIN: TOLL-LIKE RECEPTOR 13-RELATED"/>
    <property type="match status" value="1"/>
</dbReference>
<dbReference type="PROSITE" id="PS51450">
    <property type="entry name" value="LRR"/>
    <property type="match status" value="1"/>
</dbReference>
<evidence type="ECO:0000256" key="4">
    <source>
        <dbReference type="ARBA" id="ARBA00022614"/>
    </source>
</evidence>
<feature type="domain" description="TIR" evidence="15">
    <location>
        <begin position="790"/>
        <end position="931"/>
    </location>
</feature>
<dbReference type="FunFam" id="3.80.10.10:FF:001164">
    <property type="entry name" value="GH01279p"/>
    <property type="match status" value="1"/>
</dbReference>
<dbReference type="GO" id="GO:0006954">
    <property type="term" value="P:inflammatory response"/>
    <property type="evidence" value="ECO:0007669"/>
    <property type="project" value="UniProtKB-KW"/>
</dbReference>
<evidence type="ECO:0000256" key="1">
    <source>
        <dbReference type="ARBA" id="ARBA00004479"/>
    </source>
</evidence>
<keyword evidence="6" id="KW-0732">Signal</keyword>
<proteinExistence type="evidence at transcript level"/>
<keyword evidence="9 14" id="KW-1133">Transmembrane helix</keyword>
<keyword evidence="4" id="KW-0433">Leucine-rich repeat</keyword>
<reference evidence="16" key="1">
    <citation type="submission" date="2018-08" db="EMBL/GenBank/DDBJ databases">
        <authorList>
            <person name="Qiu H."/>
        </authorList>
    </citation>
    <scope>NUCLEOTIDE SEQUENCE</scope>
</reference>
<dbReference type="SMART" id="SM00365">
    <property type="entry name" value="LRR_SD22"/>
    <property type="match status" value="6"/>
</dbReference>